<dbReference type="EMBL" id="CM034409">
    <property type="protein sequence ID" value="KAJ0171851.1"/>
    <property type="molecule type" value="Genomic_DNA"/>
</dbReference>
<dbReference type="Proteomes" id="UP000824533">
    <property type="component" value="Linkage Group LG23"/>
</dbReference>
<keyword evidence="2" id="KW-1185">Reference proteome</keyword>
<organism evidence="1 2">
    <name type="scientific">Dendrolimus kikuchii</name>
    <dbReference type="NCBI Taxonomy" id="765133"/>
    <lineage>
        <taxon>Eukaryota</taxon>
        <taxon>Metazoa</taxon>
        <taxon>Ecdysozoa</taxon>
        <taxon>Arthropoda</taxon>
        <taxon>Hexapoda</taxon>
        <taxon>Insecta</taxon>
        <taxon>Pterygota</taxon>
        <taxon>Neoptera</taxon>
        <taxon>Endopterygota</taxon>
        <taxon>Lepidoptera</taxon>
        <taxon>Glossata</taxon>
        <taxon>Ditrysia</taxon>
        <taxon>Bombycoidea</taxon>
        <taxon>Lasiocampidae</taxon>
        <taxon>Dendrolimus</taxon>
    </lineage>
</organism>
<protein>
    <submittedName>
        <fullName evidence="1">Uncharacterized protein</fullName>
    </submittedName>
</protein>
<name>A0ACC1CJS7_9NEOP</name>
<evidence type="ECO:0000313" key="2">
    <source>
        <dbReference type="Proteomes" id="UP000824533"/>
    </source>
</evidence>
<sequence length="97" mass="11152">MFMRQLHTQLVNPFLEKRLSIATLSKRLRDNIQDLLPTNIGEGTSQQADELDAKKRKGCSLCSYKKNRMTKVRCLKCEKNICGEHKIEICVNCAKLI</sequence>
<gene>
    <name evidence="1" type="ORF">K1T71_012614</name>
</gene>
<comment type="caution">
    <text evidence="1">The sequence shown here is derived from an EMBL/GenBank/DDBJ whole genome shotgun (WGS) entry which is preliminary data.</text>
</comment>
<evidence type="ECO:0000313" key="1">
    <source>
        <dbReference type="EMBL" id="KAJ0171851.1"/>
    </source>
</evidence>
<reference evidence="1 2" key="1">
    <citation type="journal article" date="2021" name="Front. Genet.">
        <title>Chromosome-Level Genome Assembly Reveals Significant Gene Expansion in the Toll and IMD Signaling Pathways of Dendrolimus kikuchii.</title>
        <authorList>
            <person name="Zhou J."/>
            <person name="Wu P."/>
            <person name="Xiong Z."/>
            <person name="Liu N."/>
            <person name="Zhao N."/>
            <person name="Ji M."/>
            <person name="Qiu Y."/>
            <person name="Yang B."/>
        </authorList>
    </citation>
    <scope>NUCLEOTIDE SEQUENCE [LARGE SCALE GENOMIC DNA]</scope>
    <source>
        <strain evidence="1">Ann1</strain>
    </source>
</reference>
<proteinExistence type="predicted"/>
<accession>A0ACC1CJS7</accession>